<dbReference type="AlphaFoldDB" id="W7QBM5"/>
<comment type="caution">
    <text evidence="3">The sequence shown here is derived from an EMBL/GenBank/DDBJ whole genome shotgun (WGS) entry which is preliminary data.</text>
</comment>
<name>W7QBM5_9ALTE</name>
<dbReference type="Proteomes" id="UP000019276">
    <property type="component" value="Unassembled WGS sequence"/>
</dbReference>
<feature type="domain" description="Phosphoadenosine phosphosulphate reductase" evidence="2">
    <location>
        <begin position="7"/>
        <end position="134"/>
    </location>
</feature>
<sequence>MDKTLHVLGLSGGKDSAALAMYMRDNYPDLDIQYYFTDTGKELPEVIDFVNRLEGYVGKIVDPYEEVFSSNREKKDFDYHLRQHKNYLPSPQARWCTIQMKLIPFEKWIQMKMEKEGYTKVVSYVGIRADEPAREGFLTNTVTSEYLTIKMPFREDGLERDDIFEILRKADLLGNEEEVVEYRKLYVDPMTGEPLEPSEEDKMALMEQLLKKRSMNQTEHSQDIQPNLTPETLLKIVEAKDQGKPGYYGWRSRSGCTFCFYQQKIEWLRLKEIYPQAFEEAKSYEKKAEDDRGDGTFYWLGKGTPLSTLETEERKIEIIENHELRVKRLEKKLNRRANLLRAKVKISDTDRMDEIYDEVEGGGACVTCYK</sequence>
<dbReference type="OrthoDB" id="9774475at2"/>
<proteinExistence type="predicted"/>
<evidence type="ECO:0000313" key="4">
    <source>
        <dbReference type="Proteomes" id="UP000019276"/>
    </source>
</evidence>
<keyword evidence="1" id="KW-0175">Coiled coil</keyword>
<dbReference type="PANTHER" id="PTHR43196">
    <property type="entry name" value="SULFATE ADENYLYLTRANSFERASE SUBUNIT 2"/>
    <property type="match status" value="1"/>
</dbReference>
<evidence type="ECO:0000259" key="2">
    <source>
        <dbReference type="Pfam" id="PF01507"/>
    </source>
</evidence>
<dbReference type="RefSeq" id="WP_035015187.1">
    <property type="nucleotide sequence ID" value="NZ_ARZY01000024.1"/>
</dbReference>
<dbReference type="InterPro" id="IPR002500">
    <property type="entry name" value="PAPS_reduct_dom"/>
</dbReference>
<dbReference type="eggNOG" id="COG0175">
    <property type="taxonomic scope" value="Bacteria"/>
</dbReference>
<dbReference type="Pfam" id="PF01507">
    <property type="entry name" value="PAPS_reduct"/>
    <property type="match status" value="1"/>
</dbReference>
<dbReference type="InterPro" id="IPR050128">
    <property type="entry name" value="Sulfate_adenylyltrnsfr_sub2"/>
</dbReference>
<organism evidence="3 4">
    <name type="scientific">Catenovulum agarivorans DS-2</name>
    <dbReference type="NCBI Taxonomy" id="1328313"/>
    <lineage>
        <taxon>Bacteria</taxon>
        <taxon>Pseudomonadati</taxon>
        <taxon>Pseudomonadota</taxon>
        <taxon>Gammaproteobacteria</taxon>
        <taxon>Alteromonadales</taxon>
        <taxon>Alteromonadaceae</taxon>
        <taxon>Catenovulum</taxon>
    </lineage>
</organism>
<keyword evidence="4" id="KW-1185">Reference proteome</keyword>
<dbReference type="PANTHER" id="PTHR43196:SF2">
    <property type="entry name" value="PHOSPHOADENOSINE PHOSPHOSULFATE REDUCTASE"/>
    <property type="match status" value="1"/>
</dbReference>
<gene>
    <name evidence="3" type="ORF">DS2_12659</name>
</gene>
<reference evidence="3 4" key="1">
    <citation type="journal article" date="2014" name="Genome Announc.">
        <title>Draft Genome Sequence of the Agar-Degrading Bacterium Catenovulum sp. Strain DS-2, Isolated from Intestines of Haliotis diversicolor.</title>
        <authorList>
            <person name="Shan D."/>
            <person name="Li X."/>
            <person name="Gu Z."/>
            <person name="Wei G."/>
            <person name="Gao Z."/>
            <person name="Shao Z."/>
        </authorList>
    </citation>
    <scope>NUCLEOTIDE SEQUENCE [LARGE SCALE GENOMIC DNA]</scope>
    <source>
        <strain evidence="3 4">DS-2</strain>
    </source>
</reference>
<dbReference type="Gene3D" id="3.40.50.620">
    <property type="entry name" value="HUPs"/>
    <property type="match status" value="1"/>
</dbReference>
<dbReference type="InterPro" id="IPR014729">
    <property type="entry name" value="Rossmann-like_a/b/a_fold"/>
</dbReference>
<dbReference type="STRING" id="1328313.DS2_12659"/>
<feature type="coiled-coil region" evidence="1">
    <location>
        <begin position="312"/>
        <end position="339"/>
    </location>
</feature>
<dbReference type="EMBL" id="ARZY01000024">
    <property type="protein sequence ID" value="EWH09386.1"/>
    <property type="molecule type" value="Genomic_DNA"/>
</dbReference>
<dbReference type="GO" id="GO:0003824">
    <property type="term" value="F:catalytic activity"/>
    <property type="evidence" value="ECO:0007669"/>
    <property type="project" value="InterPro"/>
</dbReference>
<evidence type="ECO:0000256" key="1">
    <source>
        <dbReference type="SAM" id="Coils"/>
    </source>
</evidence>
<protein>
    <submittedName>
        <fullName evidence="3">Putative phage-like protein</fullName>
    </submittedName>
</protein>
<evidence type="ECO:0000313" key="3">
    <source>
        <dbReference type="EMBL" id="EWH09386.1"/>
    </source>
</evidence>
<dbReference type="SUPFAM" id="SSF52402">
    <property type="entry name" value="Adenine nucleotide alpha hydrolases-like"/>
    <property type="match status" value="1"/>
</dbReference>
<accession>W7QBM5</accession>
<dbReference type="PATRIC" id="fig|1328313.3.peg.2581"/>